<protein>
    <submittedName>
        <fullName evidence="1">Ser/Thr protein kinase</fullName>
    </submittedName>
</protein>
<proteinExistence type="predicted"/>
<evidence type="ECO:0000313" key="2">
    <source>
        <dbReference type="Proteomes" id="UP001185092"/>
    </source>
</evidence>
<keyword evidence="1" id="KW-0808">Transferase</keyword>
<reference evidence="1" key="1">
    <citation type="submission" date="2023-07" db="EMBL/GenBank/DDBJ databases">
        <title>Genomic Encyclopedia of Type Strains, Phase IV (KMG-IV): sequencing the most valuable type-strain genomes for metagenomic binning, comparative biology and taxonomic classification.</title>
        <authorList>
            <person name="Goeker M."/>
        </authorList>
    </citation>
    <scope>NUCLEOTIDE SEQUENCE</scope>
    <source>
        <strain evidence="1">DSM 26174</strain>
    </source>
</reference>
<keyword evidence="2" id="KW-1185">Reference proteome</keyword>
<dbReference type="GO" id="GO:0016301">
    <property type="term" value="F:kinase activity"/>
    <property type="evidence" value="ECO:0007669"/>
    <property type="project" value="UniProtKB-KW"/>
</dbReference>
<dbReference type="Proteomes" id="UP001185092">
    <property type="component" value="Unassembled WGS sequence"/>
</dbReference>
<dbReference type="RefSeq" id="WP_309939626.1">
    <property type="nucleotide sequence ID" value="NZ_AP025305.1"/>
</dbReference>
<keyword evidence="1" id="KW-0418">Kinase</keyword>
<gene>
    <name evidence="1" type="ORF">HNQ88_002880</name>
</gene>
<accession>A0AAE4BTN5</accession>
<organism evidence="1 2">
    <name type="scientific">Aureibacter tunicatorum</name>
    <dbReference type="NCBI Taxonomy" id="866807"/>
    <lineage>
        <taxon>Bacteria</taxon>
        <taxon>Pseudomonadati</taxon>
        <taxon>Bacteroidota</taxon>
        <taxon>Cytophagia</taxon>
        <taxon>Cytophagales</taxon>
        <taxon>Persicobacteraceae</taxon>
        <taxon>Aureibacter</taxon>
    </lineage>
</organism>
<sequence length="212" mass="23911">MKNLITKLFAVAIFVGASVVSVLGQGIANHPFDRDVFEGYIITSTSDTISGALDLSQLPEYVVVWNGDAQGNRVKYRSAEIVRAKIENKIFTRVYDKNNGEFGSPMSKMMEVVVEGPVSVYKNYQMDYDPTRNLQSWVVTTVVQKEGEPPFTAQGELFTAFKKKMSESVKDNQNIAQKVMAKEEGYKKKDVDLIAKEYNEWHTNQAKAELTY</sequence>
<dbReference type="AlphaFoldDB" id="A0AAE4BTN5"/>
<comment type="caution">
    <text evidence="1">The sequence shown here is derived from an EMBL/GenBank/DDBJ whole genome shotgun (WGS) entry which is preliminary data.</text>
</comment>
<name>A0AAE4BTN5_9BACT</name>
<dbReference type="EMBL" id="JAVDQD010000003">
    <property type="protein sequence ID" value="MDR6239832.1"/>
    <property type="molecule type" value="Genomic_DNA"/>
</dbReference>
<evidence type="ECO:0000313" key="1">
    <source>
        <dbReference type="EMBL" id="MDR6239832.1"/>
    </source>
</evidence>